<comment type="function">
    <text evidence="6">Exonuclease involved in the 3' processing of various precursor tRNAs. Initiates hydrolysis at the 3'-terminus of an RNA molecule and releases 5'-mononucleotides.</text>
</comment>
<protein>
    <recommendedName>
        <fullName evidence="6">Ribonuclease D</fullName>
        <shortName evidence="6">RNase D</shortName>
        <ecNumber evidence="6">3.1.13.5</ecNumber>
    </recommendedName>
</protein>
<keyword evidence="2 6" id="KW-0819">tRNA processing</keyword>
<evidence type="ECO:0000256" key="2">
    <source>
        <dbReference type="ARBA" id="ARBA00022694"/>
    </source>
</evidence>
<evidence type="ECO:0000256" key="1">
    <source>
        <dbReference type="ARBA" id="ARBA00022490"/>
    </source>
</evidence>
<dbReference type="Pfam" id="PF01612">
    <property type="entry name" value="DNA_pol_A_exo1"/>
    <property type="match status" value="1"/>
</dbReference>
<dbReference type="InterPro" id="IPR051086">
    <property type="entry name" value="RNase_D-like"/>
</dbReference>
<evidence type="ECO:0000313" key="8">
    <source>
        <dbReference type="EMBL" id="SLM63324.1"/>
    </source>
</evidence>
<dbReference type="InterPro" id="IPR036397">
    <property type="entry name" value="RNaseH_sf"/>
</dbReference>
<dbReference type="EMBL" id="LT615367">
    <property type="protein sequence ID" value="SLM63324.1"/>
    <property type="molecule type" value="Genomic_DNA"/>
</dbReference>
<dbReference type="Gene3D" id="1.10.150.80">
    <property type="entry name" value="HRDC domain"/>
    <property type="match status" value="2"/>
</dbReference>
<proteinExistence type="inferred from homology"/>
<keyword evidence="3 6" id="KW-0540">Nuclease</keyword>
<dbReference type="HAMAP" id="MF_01899">
    <property type="entry name" value="RNase_D"/>
    <property type="match status" value="1"/>
</dbReference>
<keyword evidence="9" id="KW-1185">Reference proteome</keyword>
<feature type="domain" description="HRDC" evidence="7">
    <location>
        <begin position="268"/>
        <end position="347"/>
    </location>
</feature>
<name>A0A375AB35_9GAMM</name>
<comment type="cofactor">
    <cofactor evidence="6">
        <name>a divalent metal cation</name>
        <dbReference type="ChEBI" id="CHEBI:60240"/>
    </cofactor>
</comment>
<evidence type="ECO:0000256" key="5">
    <source>
        <dbReference type="ARBA" id="ARBA00022839"/>
    </source>
</evidence>
<gene>
    <name evidence="6 8" type="primary">rnd</name>
    <name evidence="8" type="ORF">DAQ1742_02436</name>
</gene>
<dbReference type="SUPFAM" id="SSF47819">
    <property type="entry name" value="HRDC-like"/>
    <property type="match status" value="2"/>
</dbReference>
<dbReference type="KEGG" id="daq:DAQ1742_02436"/>
<comment type="subcellular location">
    <subcellularLocation>
        <location evidence="6">Cytoplasm</location>
    </subcellularLocation>
</comment>
<sequence>MVAHTVRHCVMRFACDNARLFVISIECHHGGHRWFMAGSHPYFLSRSSWSGHYQEKVVLNYQLITTDEGLSAVCALARAVPDVALDTEFVRTRTYYPQLGLIQLYDGENLSLIDPLTITDWTPLRALLQDPQVTKFLHAGSEDLEVCLKAFGCQPAPFIDTQILAAFLGKPLSYGFASLVADYCQVALDKSESRTDWLARPLTEKQCQYAAADVFYLLPVARTLMVEIATAGWQEAALNECAQLCQRRQEVLAPELAYREIGNAWQLRGRHLACLQTLAAWRLNKARERDSAVNFIVREEHLWQVARYLPGSLGELDSLGLSGPEIRYHGKTLLALVAETAALCESAYPPVVHNLIDQPGYKSVFKAIKAQVQTAAQQSGLSAELLASRRQINRLLNWHWKLSPQEQEPELLTGWRGRLFGEAIKATLADY</sequence>
<dbReference type="GO" id="GO:0005737">
    <property type="term" value="C:cytoplasm"/>
    <property type="evidence" value="ECO:0007669"/>
    <property type="project" value="UniProtKB-SubCell"/>
</dbReference>
<evidence type="ECO:0000313" key="9">
    <source>
        <dbReference type="Proteomes" id="UP000294820"/>
    </source>
</evidence>
<evidence type="ECO:0000256" key="6">
    <source>
        <dbReference type="HAMAP-Rule" id="MF_01899"/>
    </source>
</evidence>
<dbReference type="NCBIfam" id="NF008089">
    <property type="entry name" value="PRK10829.1"/>
    <property type="match status" value="1"/>
</dbReference>
<dbReference type="GO" id="GO:0042780">
    <property type="term" value="P:tRNA 3'-end processing"/>
    <property type="evidence" value="ECO:0007669"/>
    <property type="project" value="UniProtKB-UniRule"/>
</dbReference>
<comment type="similarity">
    <text evidence="6">Belongs to the RNase D family.</text>
</comment>
<evidence type="ECO:0000256" key="4">
    <source>
        <dbReference type="ARBA" id="ARBA00022801"/>
    </source>
</evidence>
<dbReference type="InterPro" id="IPR010997">
    <property type="entry name" value="HRDC-like_sf"/>
</dbReference>
<dbReference type="GO" id="GO:0003676">
    <property type="term" value="F:nucleic acid binding"/>
    <property type="evidence" value="ECO:0007669"/>
    <property type="project" value="InterPro"/>
</dbReference>
<dbReference type="PANTHER" id="PTHR47649">
    <property type="entry name" value="RIBONUCLEASE D"/>
    <property type="match status" value="1"/>
</dbReference>
<dbReference type="EC" id="3.1.13.5" evidence="6"/>
<dbReference type="Gene3D" id="3.30.420.10">
    <property type="entry name" value="Ribonuclease H-like superfamily/Ribonuclease H"/>
    <property type="match status" value="1"/>
</dbReference>
<dbReference type="SMART" id="SM00474">
    <property type="entry name" value="35EXOc"/>
    <property type="match status" value="1"/>
</dbReference>
<dbReference type="InterPro" id="IPR048579">
    <property type="entry name" value="RNAseD_HRDC_C"/>
</dbReference>
<dbReference type="CDD" id="cd06142">
    <property type="entry name" value="RNaseD_exo"/>
    <property type="match status" value="1"/>
</dbReference>
<dbReference type="GO" id="GO:0033890">
    <property type="term" value="F:ribonuclease D activity"/>
    <property type="evidence" value="ECO:0007669"/>
    <property type="project" value="UniProtKB-UniRule"/>
</dbReference>
<dbReference type="PANTHER" id="PTHR47649:SF1">
    <property type="entry name" value="RIBONUCLEASE D"/>
    <property type="match status" value="1"/>
</dbReference>
<dbReference type="Pfam" id="PF00570">
    <property type="entry name" value="HRDC"/>
    <property type="match status" value="1"/>
</dbReference>
<accession>A0A375AB35</accession>
<dbReference type="InterPro" id="IPR002121">
    <property type="entry name" value="HRDC_dom"/>
</dbReference>
<evidence type="ECO:0000259" key="7">
    <source>
        <dbReference type="PROSITE" id="PS50967"/>
    </source>
</evidence>
<keyword evidence="4 6" id="KW-0378">Hydrolase</keyword>
<dbReference type="Pfam" id="PF21293">
    <property type="entry name" value="RNAseD_HRDC_C"/>
    <property type="match status" value="1"/>
</dbReference>
<evidence type="ECO:0000256" key="3">
    <source>
        <dbReference type="ARBA" id="ARBA00022722"/>
    </source>
</evidence>
<dbReference type="InterPro" id="IPR012337">
    <property type="entry name" value="RNaseH-like_sf"/>
</dbReference>
<dbReference type="InterPro" id="IPR006292">
    <property type="entry name" value="RNase_D"/>
</dbReference>
<dbReference type="GO" id="GO:0000166">
    <property type="term" value="F:nucleotide binding"/>
    <property type="evidence" value="ECO:0007669"/>
    <property type="project" value="InterPro"/>
</dbReference>
<dbReference type="InterPro" id="IPR002562">
    <property type="entry name" value="3'-5'_exonuclease_dom"/>
</dbReference>
<organism evidence="8 9">
    <name type="scientific">Dickeya aquatica</name>
    <dbReference type="NCBI Taxonomy" id="1401087"/>
    <lineage>
        <taxon>Bacteria</taxon>
        <taxon>Pseudomonadati</taxon>
        <taxon>Pseudomonadota</taxon>
        <taxon>Gammaproteobacteria</taxon>
        <taxon>Enterobacterales</taxon>
        <taxon>Pectobacteriaceae</taxon>
        <taxon>Dickeya</taxon>
    </lineage>
</organism>
<dbReference type="SMART" id="SM00341">
    <property type="entry name" value="HRDC"/>
    <property type="match status" value="1"/>
</dbReference>
<comment type="catalytic activity">
    <reaction evidence="6">
        <text>Exonucleolytic cleavage that removes extra residues from the 3'-terminus of tRNA to produce 5'-mononucleotides.</text>
        <dbReference type="EC" id="3.1.13.5"/>
    </reaction>
</comment>
<reference evidence="8 9" key="1">
    <citation type="submission" date="2016-09" db="EMBL/GenBank/DDBJ databases">
        <authorList>
            <person name="Reverchon S."/>
            <person name="Nasser W."/>
            <person name="Leonard S."/>
            <person name="Brochier C."/>
            <person name="Duprey A."/>
        </authorList>
    </citation>
    <scope>NUCLEOTIDE SEQUENCE [LARGE SCALE GENOMIC DNA]</scope>
    <source>
        <strain evidence="8 9">174/2</strain>
    </source>
</reference>
<dbReference type="GO" id="GO:0008408">
    <property type="term" value="F:3'-5' exonuclease activity"/>
    <property type="evidence" value="ECO:0007669"/>
    <property type="project" value="InterPro"/>
</dbReference>
<keyword evidence="5 6" id="KW-0269">Exonuclease</keyword>
<dbReference type="AlphaFoldDB" id="A0A375AB35"/>
<dbReference type="NCBIfam" id="TIGR01388">
    <property type="entry name" value="rnd"/>
    <property type="match status" value="1"/>
</dbReference>
<dbReference type="Proteomes" id="UP000294820">
    <property type="component" value="Chromosome 1"/>
</dbReference>
<keyword evidence="1 6" id="KW-0963">Cytoplasm</keyword>
<dbReference type="FunFam" id="3.30.420.10:FF:000060">
    <property type="entry name" value="Ribonuclease D"/>
    <property type="match status" value="1"/>
</dbReference>
<dbReference type="PROSITE" id="PS50967">
    <property type="entry name" value="HRDC"/>
    <property type="match status" value="1"/>
</dbReference>
<dbReference type="SUPFAM" id="SSF53098">
    <property type="entry name" value="Ribonuclease H-like"/>
    <property type="match status" value="1"/>
</dbReference>
<dbReference type="InterPro" id="IPR044876">
    <property type="entry name" value="HRDC_dom_sf"/>
</dbReference>